<dbReference type="Proteomes" id="UP000004105">
    <property type="component" value="Unassembled WGS sequence"/>
</dbReference>
<name>F2BF28_9NEIS</name>
<dbReference type="HOGENOM" id="CLU_2410188_0_0_4"/>
<dbReference type="EMBL" id="AFAY01000048">
    <property type="protein sequence ID" value="EGF08900.1"/>
    <property type="molecule type" value="Genomic_DNA"/>
</dbReference>
<evidence type="ECO:0000313" key="2">
    <source>
        <dbReference type="Proteomes" id="UP000004105"/>
    </source>
</evidence>
<evidence type="ECO:0000313" key="1">
    <source>
        <dbReference type="EMBL" id="EGF08900.1"/>
    </source>
</evidence>
<gene>
    <name evidence="1" type="ORF">HMPREF9123_2335</name>
</gene>
<accession>F2BF28</accession>
<keyword evidence="2" id="KW-1185">Reference proteome</keyword>
<comment type="caution">
    <text evidence="1">The sequence shown here is derived from an EMBL/GenBank/DDBJ whole genome shotgun (WGS) entry which is preliminary data.</text>
</comment>
<reference evidence="1 2" key="1">
    <citation type="submission" date="2011-02" db="EMBL/GenBank/DDBJ databases">
        <authorList>
            <person name="Muzny D."/>
            <person name="Qin X."/>
            <person name="Deng J."/>
            <person name="Jiang H."/>
            <person name="Liu Y."/>
            <person name="Qu J."/>
            <person name="Song X.-Z."/>
            <person name="Zhang L."/>
            <person name="Thornton R."/>
            <person name="Coyle M."/>
            <person name="Francisco L."/>
            <person name="Jackson L."/>
            <person name="Javaid M."/>
            <person name="Korchina V."/>
            <person name="Kovar C."/>
            <person name="Mata R."/>
            <person name="Mathew T."/>
            <person name="Ngo R."/>
            <person name="Nguyen L."/>
            <person name="Nguyen N."/>
            <person name="Okwuonu G."/>
            <person name="Ongeri F."/>
            <person name="Pham C."/>
            <person name="Simmons D."/>
            <person name="Wilczek-Boney K."/>
            <person name="Hale W."/>
            <person name="Jakkamsetti A."/>
            <person name="Pham P."/>
            <person name="Ruth R."/>
            <person name="San Lucas F."/>
            <person name="Warren J."/>
            <person name="Zhang J."/>
            <person name="Zhao Z."/>
            <person name="Zhou C."/>
            <person name="Zhu D."/>
            <person name="Lee S."/>
            <person name="Bess C."/>
            <person name="Blankenburg K."/>
            <person name="Forbes L."/>
            <person name="Fu Q."/>
            <person name="Gubbala S."/>
            <person name="Hirani K."/>
            <person name="Jayaseelan J.C."/>
            <person name="Lara F."/>
            <person name="Munidasa M."/>
            <person name="Palculict T."/>
            <person name="Patil S."/>
            <person name="Pu L.-L."/>
            <person name="Saada N."/>
            <person name="Tang L."/>
            <person name="Weissenberger G."/>
            <person name="Zhu Y."/>
            <person name="Hemphill L."/>
            <person name="Shang Y."/>
            <person name="Youmans B."/>
            <person name="Ayvaz T."/>
            <person name="Ross M."/>
            <person name="Santibanez J."/>
            <person name="Aqrawi P."/>
            <person name="Gross S."/>
            <person name="Joshi V."/>
            <person name="Fowler G."/>
            <person name="Nazareth L."/>
            <person name="Reid J."/>
            <person name="Worley K."/>
            <person name="Petrosino J."/>
            <person name="Highlander S."/>
            <person name="Gibbs R."/>
        </authorList>
    </citation>
    <scope>NUCLEOTIDE SEQUENCE [LARGE SCALE GENOMIC DNA]</scope>
    <source>
        <strain evidence="1 2">ATCC BAA-1200</strain>
    </source>
</reference>
<dbReference type="RefSeq" id="WP_007343340.1">
    <property type="nucleotide sequence ID" value="NZ_GL878494.1"/>
</dbReference>
<proteinExistence type="predicted"/>
<protein>
    <submittedName>
        <fullName evidence="1">Uncharacterized protein</fullName>
    </submittedName>
</protein>
<sequence>MHKVRFDDITRLMPYSPPDSEGNVNLLLEDDYARLKLRPEQFDQFVFLLNNIKAWKYPDPIPDYHSQQNRLMIVVYYQDGRQWVLGSDSRFE</sequence>
<organism evidence="1 2">
    <name type="scientific">Neisseria bacilliformis ATCC BAA-1200</name>
    <dbReference type="NCBI Taxonomy" id="888742"/>
    <lineage>
        <taxon>Bacteria</taxon>
        <taxon>Pseudomonadati</taxon>
        <taxon>Pseudomonadota</taxon>
        <taxon>Betaproteobacteria</taxon>
        <taxon>Neisseriales</taxon>
        <taxon>Neisseriaceae</taxon>
        <taxon>Neisseria</taxon>
    </lineage>
</organism>
<dbReference type="AlphaFoldDB" id="F2BF28"/>